<comment type="catalytic activity">
    <reaction evidence="1">
        <text>adenosine(4) in tRNA(His) + S-adenosyl-L-methionine = 2'-O-methyladenosine(4) in tRNA(His) + S-adenosyl-L-homocysteine + H(+)</text>
        <dbReference type="Rhea" id="RHEA:43196"/>
        <dbReference type="Rhea" id="RHEA-COMP:10401"/>
        <dbReference type="Rhea" id="RHEA-COMP:10402"/>
        <dbReference type="ChEBI" id="CHEBI:15378"/>
        <dbReference type="ChEBI" id="CHEBI:57856"/>
        <dbReference type="ChEBI" id="CHEBI:59789"/>
        <dbReference type="ChEBI" id="CHEBI:74411"/>
        <dbReference type="ChEBI" id="CHEBI:74477"/>
        <dbReference type="EC" id="2.1.1.225"/>
    </reaction>
</comment>
<dbReference type="GO" id="GO:0030488">
    <property type="term" value="P:tRNA methylation"/>
    <property type="evidence" value="ECO:0007669"/>
    <property type="project" value="InterPro"/>
</dbReference>
<name>A0A8T2V8V0_CERRI</name>
<evidence type="ECO:0000313" key="4">
    <source>
        <dbReference type="EMBL" id="KAH7444877.1"/>
    </source>
</evidence>
<dbReference type="Pfam" id="PF11722">
    <property type="entry name" value="zf-TRM13_CCCH"/>
    <property type="match status" value="1"/>
</dbReference>
<evidence type="ECO:0000313" key="5">
    <source>
        <dbReference type="Proteomes" id="UP000825935"/>
    </source>
</evidence>
<dbReference type="PANTHER" id="PTHR12998">
    <property type="entry name" value="TRNA:M(4)X MODIFICATION ENZYME TRM13 HOMOLOG"/>
    <property type="match status" value="1"/>
</dbReference>
<gene>
    <name evidence="4" type="ORF">KP509_02G095400</name>
</gene>
<dbReference type="OMA" id="HRCSWRS"/>
<evidence type="ECO:0000259" key="3">
    <source>
        <dbReference type="Pfam" id="PF11722"/>
    </source>
</evidence>
<comment type="caution">
    <text evidence="4">The sequence shown here is derived from an EMBL/GenBank/DDBJ whole genome shotgun (WGS) entry which is preliminary data.</text>
</comment>
<feature type="domain" description="Zinc finger CCCH-type TRM13" evidence="3">
    <location>
        <begin position="6"/>
        <end position="34"/>
    </location>
</feature>
<protein>
    <recommendedName>
        <fullName evidence="1">tRNA:m(4)X modification enzyme TRM13</fullName>
        <ecNumber evidence="1">2.1.1.225</ecNumber>
    </recommendedName>
</protein>
<dbReference type="InterPro" id="IPR007871">
    <property type="entry name" value="Methyltransferase_TRM13"/>
</dbReference>
<dbReference type="GO" id="GO:0106050">
    <property type="term" value="F:tRNA 2'-O-methyltransferase activity"/>
    <property type="evidence" value="ECO:0007669"/>
    <property type="project" value="UniProtKB-UniRule"/>
</dbReference>
<keyword evidence="1" id="KW-0808">Transferase</keyword>
<dbReference type="AlphaFoldDB" id="A0A8T2V8V0"/>
<keyword evidence="1" id="KW-0862">Zinc</keyword>
<keyword evidence="1" id="KW-0863">Zinc-finger</keyword>
<keyword evidence="1" id="KW-0489">Methyltransferase</keyword>
<dbReference type="Proteomes" id="UP000825935">
    <property type="component" value="Chromosome 2"/>
</dbReference>
<feature type="domain" description="Methyltransferase TRM13" evidence="2">
    <location>
        <begin position="186"/>
        <end position="474"/>
    </location>
</feature>
<keyword evidence="1" id="KW-0819">tRNA processing</keyword>
<dbReference type="InterPro" id="IPR021721">
    <property type="entry name" value="Znf_CCCH-type_TRM13"/>
</dbReference>
<evidence type="ECO:0000256" key="1">
    <source>
        <dbReference type="RuleBase" id="RU367103"/>
    </source>
</evidence>
<keyword evidence="5" id="KW-1185">Reference proteome</keyword>
<organism evidence="4 5">
    <name type="scientific">Ceratopteris richardii</name>
    <name type="common">Triangle waterfern</name>
    <dbReference type="NCBI Taxonomy" id="49495"/>
    <lineage>
        <taxon>Eukaryota</taxon>
        <taxon>Viridiplantae</taxon>
        <taxon>Streptophyta</taxon>
        <taxon>Embryophyta</taxon>
        <taxon>Tracheophyta</taxon>
        <taxon>Polypodiopsida</taxon>
        <taxon>Polypodiidae</taxon>
        <taxon>Polypodiales</taxon>
        <taxon>Pteridineae</taxon>
        <taxon>Pteridaceae</taxon>
        <taxon>Parkerioideae</taxon>
        <taxon>Ceratopteris</taxon>
    </lineage>
</organism>
<accession>A0A8T2V8V0</accession>
<dbReference type="GO" id="GO:0008270">
    <property type="term" value="F:zinc ion binding"/>
    <property type="evidence" value="ECO:0007669"/>
    <property type="project" value="UniProtKB-KW"/>
</dbReference>
<reference evidence="4" key="1">
    <citation type="submission" date="2021-08" db="EMBL/GenBank/DDBJ databases">
        <title>WGS assembly of Ceratopteris richardii.</title>
        <authorList>
            <person name="Marchant D.B."/>
            <person name="Chen G."/>
            <person name="Jenkins J."/>
            <person name="Shu S."/>
            <person name="Leebens-Mack J."/>
            <person name="Grimwood J."/>
            <person name="Schmutz J."/>
            <person name="Soltis P."/>
            <person name="Soltis D."/>
            <person name="Chen Z.-H."/>
        </authorList>
    </citation>
    <scope>NUCLEOTIDE SEQUENCE</scope>
    <source>
        <strain evidence="4">Whitten #5841</strain>
        <tissue evidence="4">Leaf</tissue>
    </source>
</reference>
<comment type="catalytic activity">
    <reaction evidence="1">
        <text>cytidine(4) in tRNA(Pro) + S-adenosyl-L-methionine = 2'-O-methylcytidine(4) in tRNA(Pro) + S-adenosyl-L-homocysteine + H(+)</text>
        <dbReference type="Rhea" id="RHEA:32767"/>
        <dbReference type="Rhea" id="RHEA-COMP:10397"/>
        <dbReference type="Rhea" id="RHEA-COMP:10398"/>
        <dbReference type="ChEBI" id="CHEBI:15378"/>
        <dbReference type="ChEBI" id="CHEBI:57856"/>
        <dbReference type="ChEBI" id="CHEBI:59789"/>
        <dbReference type="ChEBI" id="CHEBI:74495"/>
        <dbReference type="ChEBI" id="CHEBI:82748"/>
        <dbReference type="EC" id="2.1.1.225"/>
    </reaction>
</comment>
<keyword evidence="1" id="KW-0949">S-adenosyl-L-methionine</keyword>
<dbReference type="OrthoDB" id="258806at2759"/>
<dbReference type="PANTHER" id="PTHR12998:SF0">
    <property type="entry name" value="TRNA:M(4)X MODIFICATION ENZYME TRM13 HOMOLOG"/>
    <property type="match status" value="1"/>
</dbReference>
<proteinExistence type="inferred from homology"/>
<keyword evidence="1" id="KW-0479">Metal-binding</keyword>
<comment type="function">
    <text evidence="1">tRNA methylase which 2'-O-methylates cytidine(4) in tRNA(Pro) and tRNA(Gly)(GCC), and adenosine(4) in tRNA(His).</text>
</comment>
<dbReference type="Pfam" id="PF05206">
    <property type="entry name" value="TRM13"/>
    <property type="match status" value="1"/>
</dbReference>
<evidence type="ECO:0000259" key="2">
    <source>
        <dbReference type="Pfam" id="PF05206"/>
    </source>
</evidence>
<sequence length="478" mass="54374">MKGEAGRCQEWLPRKNRRCAAMALPHLSYCGNHKPADVETRIPCPIDPSHNILEKDAVVHARKCPALLQVQRMENMPYYCKGTNAGSDDEDEVLHNGCKSVDCELSNEITQETMMGACNLDSKSKRILFNSLSREELKQLIQKIELAYNLHCTDKFQLSMKHPSACLKWISADIDRRIPYQRKHIVQQASMLGNMESFGLLQRTKICDVSGLKESLDEESDPVFIEFGAGRGYLSHMLADCYNIQNIMLIERRSYKFKADRTLREKAAIELKRVRIDIEDLYLKGMNALRDHHYIAFSKHLCGHATDLTLRCCRPDLASQSICHLDGIAIATCCHHICQWRPYVNKQFFKKLGFSKKEFHILTWLTSGAVAGIKSNSDNSANQSNLDLFQTEVNDEHDTQSFAKTENSTTDPEEQFHGVSLWLTSLVDRAELGRKCKQLLDVGRLYWLQESGMSAELITYVSADITPENTLLLAKPVK</sequence>
<dbReference type="EC" id="2.1.1.225" evidence="1"/>
<dbReference type="InterPro" id="IPR039044">
    <property type="entry name" value="Trm13"/>
</dbReference>
<dbReference type="EMBL" id="CM035407">
    <property type="protein sequence ID" value="KAH7444877.1"/>
    <property type="molecule type" value="Genomic_DNA"/>
</dbReference>
<comment type="catalytic activity">
    <reaction evidence="1">
        <text>cytidine(4) in tRNA(Gly)(GCC) + S-adenosyl-L-methionine = 2'-O-methylcytidine(4) in tRNA(Gly)(GCC) + S-adenosyl-L-homocysteine + H(+)</text>
        <dbReference type="Rhea" id="RHEA:43192"/>
        <dbReference type="Rhea" id="RHEA-COMP:10399"/>
        <dbReference type="Rhea" id="RHEA-COMP:10400"/>
        <dbReference type="ChEBI" id="CHEBI:15378"/>
        <dbReference type="ChEBI" id="CHEBI:57856"/>
        <dbReference type="ChEBI" id="CHEBI:59789"/>
        <dbReference type="ChEBI" id="CHEBI:74495"/>
        <dbReference type="ChEBI" id="CHEBI:82748"/>
        <dbReference type="EC" id="2.1.1.225"/>
    </reaction>
</comment>
<comment type="similarity">
    <text evidence="1">Belongs to the methyltransferase TRM13 family.</text>
</comment>